<gene>
    <name evidence="8" type="primary">scoF_2</name>
    <name evidence="8" type="ORF">NRB56_52490</name>
</gene>
<keyword evidence="4" id="KW-0238">DNA-binding</keyword>
<dbReference type="OrthoDB" id="7477356at2"/>
<keyword evidence="2" id="KW-0963">Cytoplasm</keyword>
<evidence type="ECO:0000256" key="1">
    <source>
        <dbReference type="ARBA" id="ARBA00004496"/>
    </source>
</evidence>
<evidence type="ECO:0000313" key="9">
    <source>
        <dbReference type="Proteomes" id="UP000431401"/>
    </source>
</evidence>
<dbReference type="InterPro" id="IPR012340">
    <property type="entry name" value="NA-bd_OB-fold"/>
</dbReference>
<dbReference type="InterPro" id="IPR012156">
    <property type="entry name" value="Cold_shock_CspA"/>
</dbReference>
<reference evidence="8 9" key="1">
    <citation type="submission" date="2019-10" db="EMBL/GenBank/DDBJ databases">
        <title>Nocardia macrotermitis sp. nov. and Nocardia aurantia sp. nov., isolated from the gut of fungus growing-termite Macrotermes natalensis.</title>
        <authorList>
            <person name="Benndorf R."/>
            <person name="Schwitalla J."/>
            <person name="Martin K."/>
            <person name="De Beer W."/>
            <person name="Kaster A.-K."/>
            <person name="Vollmers J."/>
            <person name="Poulsen M."/>
            <person name="Beemelmanns C."/>
        </authorList>
    </citation>
    <scope>NUCLEOTIDE SEQUENCE [LARGE SCALE GENOMIC DNA]</scope>
    <source>
        <strain evidence="8 9">RB56</strain>
    </source>
</reference>
<dbReference type="PANTHER" id="PTHR46565:SF20">
    <property type="entry name" value="COLD SHOCK DOMAIN-CONTAINING PROTEIN 4"/>
    <property type="match status" value="1"/>
</dbReference>
<evidence type="ECO:0000256" key="3">
    <source>
        <dbReference type="ARBA" id="ARBA00023015"/>
    </source>
</evidence>
<evidence type="ECO:0000256" key="4">
    <source>
        <dbReference type="ARBA" id="ARBA00023125"/>
    </source>
</evidence>
<evidence type="ECO:0000256" key="5">
    <source>
        <dbReference type="ARBA" id="ARBA00023159"/>
    </source>
</evidence>
<dbReference type="GO" id="GO:0005737">
    <property type="term" value="C:cytoplasm"/>
    <property type="evidence" value="ECO:0007669"/>
    <property type="project" value="UniProtKB-SubCell"/>
</dbReference>
<dbReference type="EMBL" id="WEGI01000011">
    <property type="protein sequence ID" value="MQY29658.1"/>
    <property type="molecule type" value="Genomic_DNA"/>
</dbReference>
<comment type="caution">
    <text evidence="8">The sequence shown here is derived from an EMBL/GenBank/DDBJ whole genome shotgun (WGS) entry which is preliminary data.</text>
</comment>
<dbReference type="PRINTS" id="PR00050">
    <property type="entry name" value="COLDSHOCK"/>
</dbReference>
<keyword evidence="9" id="KW-1185">Reference proteome</keyword>
<dbReference type="Pfam" id="PF00313">
    <property type="entry name" value="CSD"/>
    <property type="match status" value="1"/>
</dbReference>
<evidence type="ECO:0000259" key="7">
    <source>
        <dbReference type="PROSITE" id="PS51857"/>
    </source>
</evidence>
<dbReference type="InterPro" id="IPR011129">
    <property type="entry name" value="CSD"/>
</dbReference>
<keyword evidence="3" id="KW-0805">Transcription regulation</keyword>
<organism evidence="8 9">
    <name type="scientific">Nocardia aurantia</name>
    <dbReference type="NCBI Taxonomy" id="2585199"/>
    <lineage>
        <taxon>Bacteria</taxon>
        <taxon>Bacillati</taxon>
        <taxon>Actinomycetota</taxon>
        <taxon>Actinomycetes</taxon>
        <taxon>Mycobacteriales</taxon>
        <taxon>Nocardiaceae</taxon>
        <taxon>Nocardia</taxon>
    </lineage>
</organism>
<accession>A0A7K0DVQ5</accession>
<dbReference type="CDD" id="cd04458">
    <property type="entry name" value="CSP_CDS"/>
    <property type="match status" value="1"/>
</dbReference>
<dbReference type="AlphaFoldDB" id="A0A7K0DVQ5"/>
<dbReference type="GO" id="GO:0003677">
    <property type="term" value="F:DNA binding"/>
    <property type="evidence" value="ECO:0007669"/>
    <property type="project" value="UniProtKB-KW"/>
</dbReference>
<dbReference type="RefSeq" id="WP_153346616.1">
    <property type="nucleotide sequence ID" value="NZ_WEGI01000011.1"/>
</dbReference>
<dbReference type="Gene3D" id="2.40.50.140">
    <property type="entry name" value="Nucleic acid-binding proteins"/>
    <property type="match status" value="1"/>
</dbReference>
<dbReference type="PANTHER" id="PTHR46565">
    <property type="entry name" value="COLD SHOCK DOMAIN PROTEIN 2"/>
    <property type="match status" value="1"/>
</dbReference>
<evidence type="ECO:0000256" key="6">
    <source>
        <dbReference type="ARBA" id="ARBA00023163"/>
    </source>
</evidence>
<evidence type="ECO:0000256" key="2">
    <source>
        <dbReference type="ARBA" id="ARBA00022490"/>
    </source>
</evidence>
<name>A0A7K0DVQ5_9NOCA</name>
<proteinExistence type="predicted"/>
<protein>
    <submittedName>
        <fullName evidence="8">Cold shock protein ScoF</fullName>
    </submittedName>
</protein>
<comment type="subcellular location">
    <subcellularLocation>
        <location evidence="1">Cytoplasm</location>
    </subcellularLocation>
</comment>
<evidence type="ECO:0000313" key="8">
    <source>
        <dbReference type="EMBL" id="MQY29658.1"/>
    </source>
</evidence>
<dbReference type="PROSITE" id="PS51857">
    <property type="entry name" value="CSD_2"/>
    <property type="match status" value="1"/>
</dbReference>
<keyword evidence="6" id="KW-0804">Transcription</keyword>
<keyword evidence="5" id="KW-0010">Activator</keyword>
<dbReference type="SUPFAM" id="SSF50249">
    <property type="entry name" value="Nucleic acid-binding proteins"/>
    <property type="match status" value="1"/>
</dbReference>
<dbReference type="SMART" id="SM00357">
    <property type="entry name" value="CSP"/>
    <property type="match status" value="1"/>
</dbReference>
<dbReference type="InterPro" id="IPR002059">
    <property type="entry name" value="CSP_DNA-bd"/>
</dbReference>
<feature type="domain" description="CSD" evidence="7">
    <location>
        <begin position="1"/>
        <end position="66"/>
    </location>
</feature>
<dbReference type="PIRSF" id="PIRSF002599">
    <property type="entry name" value="Cold_shock_A"/>
    <property type="match status" value="1"/>
</dbReference>
<sequence length="70" mass="7561">MAHGTVKWFDSKKGFGFIAADDGGPDVFVEYNAVVGEGFRSLVAGQRVRFEVRRAKAGPEAVDVFVMPGL</sequence>
<dbReference type="Proteomes" id="UP000431401">
    <property type="component" value="Unassembled WGS sequence"/>
</dbReference>